<evidence type="ECO:0000256" key="9">
    <source>
        <dbReference type="SAM" id="Phobius"/>
    </source>
</evidence>
<evidence type="ECO:0000256" key="1">
    <source>
        <dbReference type="ARBA" id="ARBA00004141"/>
    </source>
</evidence>
<feature type="transmembrane region" description="Helical" evidence="9">
    <location>
        <begin position="88"/>
        <end position="107"/>
    </location>
</feature>
<dbReference type="Gene3D" id="1.20.1510.10">
    <property type="entry name" value="Cation efflux protein transmembrane domain"/>
    <property type="match status" value="1"/>
</dbReference>
<dbReference type="InterPro" id="IPR050681">
    <property type="entry name" value="CDF/SLC30A"/>
</dbReference>
<dbReference type="InterPro" id="IPR036837">
    <property type="entry name" value="Cation_efflux_CTD_sf"/>
</dbReference>
<dbReference type="InterPro" id="IPR027469">
    <property type="entry name" value="Cation_efflux_TMD_sf"/>
</dbReference>
<comment type="subcellular location">
    <subcellularLocation>
        <location evidence="1">Membrane</location>
        <topology evidence="1">Multi-pass membrane protein</topology>
    </subcellularLocation>
</comment>
<feature type="transmembrane region" description="Helical" evidence="9">
    <location>
        <begin position="47"/>
        <end position="67"/>
    </location>
</feature>
<keyword evidence="7 9" id="KW-0472">Membrane</keyword>
<keyword evidence="6" id="KW-0406">Ion transport</keyword>
<dbReference type="SUPFAM" id="SSF161111">
    <property type="entry name" value="Cation efflux protein transmembrane domain-like"/>
    <property type="match status" value="1"/>
</dbReference>
<feature type="domain" description="Cation efflux protein transmembrane" evidence="10">
    <location>
        <begin position="24"/>
        <end position="211"/>
    </location>
</feature>
<name>A0A839DSL3_9PSEU</name>
<dbReference type="SUPFAM" id="SSF160240">
    <property type="entry name" value="Cation efflux protein cytoplasmic domain-like"/>
    <property type="match status" value="1"/>
</dbReference>
<accession>A0A839DSL3</accession>
<evidence type="ECO:0000259" key="10">
    <source>
        <dbReference type="Pfam" id="PF01545"/>
    </source>
</evidence>
<feature type="transmembrane region" description="Helical" evidence="9">
    <location>
        <begin position="187"/>
        <end position="204"/>
    </location>
</feature>
<evidence type="ECO:0000313" key="12">
    <source>
        <dbReference type="EMBL" id="MBA8824063.1"/>
    </source>
</evidence>
<feature type="transmembrane region" description="Helical" evidence="9">
    <location>
        <begin position="20"/>
        <end position="41"/>
    </location>
</feature>
<feature type="domain" description="Cation efflux protein cytoplasmic" evidence="11">
    <location>
        <begin position="216"/>
        <end position="290"/>
    </location>
</feature>
<dbReference type="AlphaFoldDB" id="A0A839DSL3"/>
<reference evidence="12 13" key="1">
    <citation type="submission" date="2020-07" db="EMBL/GenBank/DDBJ databases">
        <title>Sequencing the genomes of 1000 actinobacteria strains.</title>
        <authorList>
            <person name="Klenk H.-P."/>
        </authorList>
    </citation>
    <scope>NUCLEOTIDE SEQUENCE [LARGE SCALE GENOMIC DNA]</scope>
    <source>
        <strain evidence="12 13">DSM 45975</strain>
    </source>
</reference>
<keyword evidence="13" id="KW-1185">Reference proteome</keyword>
<dbReference type="InterPro" id="IPR027470">
    <property type="entry name" value="Cation_efflux_CTD"/>
</dbReference>
<dbReference type="Pfam" id="PF16916">
    <property type="entry name" value="ZT_dimer"/>
    <property type="match status" value="1"/>
</dbReference>
<evidence type="ECO:0000313" key="13">
    <source>
        <dbReference type="Proteomes" id="UP000569329"/>
    </source>
</evidence>
<keyword evidence="3" id="KW-0813">Transport</keyword>
<dbReference type="Pfam" id="PF01545">
    <property type="entry name" value="Cation_efflux"/>
    <property type="match status" value="1"/>
</dbReference>
<dbReference type="RefSeq" id="WP_182543228.1">
    <property type="nucleotide sequence ID" value="NZ_JACGWZ010000001.1"/>
</dbReference>
<keyword evidence="4 9" id="KW-0812">Transmembrane</keyword>
<evidence type="ECO:0000256" key="3">
    <source>
        <dbReference type="ARBA" id="ARBA00022448"/>
    </source>
</evidence>
<dbReference type="GO" id="GO:0005886">
    <property type="term" value="C:plasma membrane"/>
    <property type="evidence" value="ECO:0007669"/>
    <property type="project" value="TreeGrafter"/>
</dbReference>
<evidence type="ECO:0000256" key="5">
    <source>
        <dbReference type="ARBA" id="ARBA00022989"/>
    </source>
</evidence>
<organism evidence="12 13">
    <name type="scientific">Halosaccharopolyspora lacisalsi</name>
    <dbReference type="NCBI Taxonomy" id="1000566"/>
    <lineage>
        <taxon>Bacteria</taxon>
        <taxon>Bacillati</taxon>
        <taxon>Actinomycetota</taxon>
        <taxon>Actinomycetes</taxon>
        <taxon>Pseudonocardiales</taxon>
        <taxon>Pseudonocardiaceae</taxon>
        <taxon>Halosaccharopolyspora</taxon>
    </lineage>
</organism>
<evidence type="ECO:0000256" key="6">
    <source>
        <dbReference type="ARBA" id="ARBA00023065"/>
    </source>
</evidence>
<evidence type="ECO:0000256" key="7">
    <source>
        <dbReference type="ARBA" id="ARBA00023136"/>
    </source>
</evidence>
<dbReference type="PANTHER" id="PTHR11562:SF17">
    <property type="entry name" value="RE54080P-RELATED"/>
    <property type="match status" value="1"/>
</dbReference>
<feature type="transmembrane region" description="Helical" evidence="9">
    <location>
        <begin position="119"/>
        <end position="142"/>
    </location>
</feature>
<feature type="region of interest" description="Disordered" evidence="8">
    <location>
        <begin position="289"/>
        <end position="322"/>
    </location>
</feature>
<dbReference type="PANTHER" id="PTHR11562">
    <property type="entry name" value="CATION EFFLUX PROTEIN/ ZINC TRANSPORTER"/>
    <property type="match status" value="1"/>
</dbReference>
<protein>
    <submittedName>
        <fullName evidence="12">Cobalt-zinc-cadmium efflux system protein</fullName>
    </submittedName>
</protein>
<dbReference type="InterPro" id="IPR002524">
    <property type="entry name" value="Cation_efflux"/>
</dbReference>
<evidence type="ECO:0000259" key="11">
    <source>
        <dbReference type="Pfam" id="PF16916"/>
    </source>
</evidence>
<dbReference type="Proteomes" id="UP000569329">
    <property type="component" value="Unassembled WGS sequence"/>
</dbReference>
<proteinExistence type="inferred from homology"/>
<dbReference type="NCBIfam" id="TIGR01297">
    <property type="entry name" value="CDF"/>
    <property type="match status" value="1"/>
</dbReference>
<dbReference type="InterPro" id="IPR058533">
    <property type="entry name" value="Cation_efflux_TM"/>
</dbReference>
<feature type="transmembrane region" description="Helical" evidence="9">
    <location>
        <begin position="163"/>
        <end position="181"/>
    </location>
</feature>
<gene>
    <name evidence="12" type="ORF">FHX42_001392</name>
</gene>
<dbReference type="EMBL" id="JACGWZ010000001">
    <property type="protein sequence ID" value="MBA8824063.1"/>
    <property type="molecule type" value="Genomic_DNA"/>
</dbReference>
<dbReference type="GO" id="GO:0005385">
    <property type="term" value="F:zinc ion transmembrane transporter activity"/>
    <property type="evidence" value="ECO:0007669"/>
    <property type="project" value="TreeGrafter"/>
</dbReference>
<comment type="similarity">
    <text evidence="2">Belongs to the cation diffusion facilitator (CDF) transporter (TC 2.A.4) family. SLC30A subfamily.</text>
</comment>
<evidence type="ECO:0000256" key="2">
    <source>
        <dbReference type="ARBA" id="ARBA00008873"/>
    </source>
</evidence>
<evidence type="ECO:0000256" key="4">
    <source>
        <dbReference type="ARBA" id="ARBA00022692"/>
    </source>
</evidence>
<evidence type="ECO:0000256" key="8">
    <source>
        <dbReference type="SAM" id="MobiDB-lite"/>
    </source>
</evidence>
<comment type="caution">
    <text evidence="12">The sequence shown here is derived from an EMBL/GenBank/DDBJ whole genome shotgun (WGS) entry which is preliminary data.</text>
</comment>
<sequence length="322" mass="34562">MTDHEHGHSHAVSNEADRRYLGAALGLIGCFMVVEVVIGLLASSLALISDAGHMLTDAGAIALALLAGRLAQRPARGAFTFGLKRAEILSAQINGITLFALVMYFLIEAIRRLIDPPSVAGLPVLVTALVGIAVNLAATWMISRANRQSLNVEGAFQHILNDLYAFIATAISGLVVLLTGWARADAIAALVIAALMARAGYGLLRDSGRIFLEAAPKGIDPQQVEANMRTVSGVVEVHELHVWEVTSGFPALSAHVLVSADQDCHERRTAVERMLAEGHGITHTTLQVDHRHDFLPTDSLHTRPRGESPLSEEHRNEGEQTP</sequence>
<keyword evidence="5 9" id="KW-1133">Transmembrane helix</keyword>